<dbReference type="RefSeq" id="WP_160958056.1">
    <property type="nucleotide sequence ID" value="NZ_WVUD01000001.1"/>
</dbReference>
<protein>
    <submittedName>
        <fullName evidence="1">Uncharacterized protein</fullName>
    </submittedName>
</protein>
<comment type="caution">
    <text evidence="1">The sequence shown here is derived from an EMBL/GenBank/DDBJ whole genome shotgun (WGS) entry which is preliminary data.</text>
</comment>
<keyword evidence="2" id="KW-1185">Reference proteome</keyword>
<evidence type="ECO:0000313" key="2">
    <source>
        <dbReference type="Proteomes" id="UP000482487"/>
    </source>
</evidence>
<dbReference type="EMBL" id="WVUD01000001">
    <property type="protein sequence ID" value="MYL81805.1"/>
    <property type="molecule type" value="Genomic_DNA"/>
</dbReference>
<accession>A0A7C9IIY1</accession>
<dbReference type="AlphaFoldDB" id="A0A7C9IIY1"/>
<proteinExistence type="predicted"/>
<name>A0A7C9IIY1_9BACT</name>
<organism evidence="1 2">
    <name type="scientific">Solidesulfovibrio aerotolerans</name>
    <dbReference type="NCBI Taxonomy" id="295255"/>
    <lineage>
        <taxon>Bacteria</taxon>
        <taxon>Pseudomonadati</taxon>
        <taxon>Thermodesulfobacteriota</taxon>
        <taxon>Desulfovibrionia</taxon>
        <taxon>Desulfovibrionales</taxon>
        <taxon>Desulfovibrionaceae</taxon>
        <taxon>Solidesulfovibrio</taxon>
    </lineage>
</organism>
<reference evidence="1 2" key="1">
    <citation type="submission" date="2020-01" db="EMBL/GenBank/DDBJ databases">
        <title>Genome sequence of Desulfovibrio aerotolerans DSM 16695(T).</title>
        <authorList>
            <person name="Karnachuk O."/>
            <person name="Avakyan M."/>
            <person name="Mardanov A."/>
            <person name="Kadnikov V."/>
            <person name="Ravin N."/>
        </authorList>
    </citation>
    <scope>NUCLEOTIDE SEQUENCE [LARGE SCALE GENOMIC DNA]</scope>
    <source>
        <strain evidence="1 2">DSM 16695</strain>
    </source>
</reference>
<gene>
    <name evidence="1" type="ORF">GTA51_01450</name>
</gene>
<evidence type="ECO:0000313" key="1">
    <source>
        <dbReference type="EMBL" id="MYL81805.1"/>
    </source>
</evidence>
<dbReference type="OrthoDB" id="9180037at2"/>
<sequence length="148" mass="15990">MKKNYFILVLYVTALILGPSPWFQNALAQKIAASTRYDTTKERIGGLRLGLLESDTVASIPCSPKKLKEIYEGATGDSVQTWQFAACGIVLKMSSPKKGAPKSIAAITLTKPATFATGRGIRIGSTEQEVLAAYGRYRDTDGDTQKGK</sequence>
<dbReference type="Proteomes" id="UP000482487">
    <property type="component" value="Unassembled WGS sequence"/>
</dbReference>